<reference evidence="3" key="2">
    <citation type="submission" date="2021-08" db="EMBL/GenBank/DDBJ databases">
        <authorList>
            <person name="Gostincar C."/>
            <person name="Sun X."/>
            <person name="Song Z."/>
            <person name="Gunde-Cimerman N."/>
        </authorList>
    </citation>
    <scope>NUCLEOTIDE SEQUENCE</scope>
    <source>
        <strain evidence="3">EXF-9298</strain>
    </source>
</reference>
<feature type="compositionally biased region" description="Basic and acidic residues" evidence="2">
    <location>
        <begin position="302"/>
        <end position="322"/>
    </location>
</feature>
<feature type="region of interest" description="Disordered" evidence="2">
    <location>
        <begin position="302"/>
        <end position="351"/>
    </location>
</feature>
<organism evidence="3 4">
    <name type="scientific">Aureobasidium melanogenum</name>
    <name type="common">Aureobasidium pullulans var. melanogenum</name>
    <dbReference type="NCBI Taxonomy" id="46634"/>
    <lineage>
        <taxon>Eukaryota</taxon>
        <taxon>Fungi</taxon>
        <taxon>Dikarya</taxon>
        <taxon>Ascomycota</taxon>
        <taxon>Pezizomycotina</taxon>
        <taxon>Dothideomycetes</taxon>
        <taxon>Dothideomycetidae</taxon>
        <taxon>Dothideales</taxon>
        <taxon>Saccotheciaceae</taxon>
        <taxon>Aureobasidium</taxon>
    </lineage>
</organism>
<keyword evidence="1" id="KW-0175">Coiled coil</keyword>
<accession>A0A9P8JXW3</accession>
<evidence type="ECO:0000313" key="3">
    <source>
        <dbReference type="EMBL" id="KAG9984544.1"/>
    </source>
</evidence>
<protein>
    <submittedName>
        <fullName evidence="3">Uncharacterized protein</fullName>
    </submittedName>
</protein>
<evidence type="ECO:0000256" key="2">
    <source>
        <dbReference type="SAM" id="MobiDB-lite"/>
    </source>
</evidence>
<gene>
    <name evidence="3" type="ORF">KCU98_g5337</name>
</gene>
<evidence type="ECO:0000256" key="1">
    <source>
        <dbReference type="SAM" id="Coils"/>
    </source>
</evidence>
<feature type="region of interest" description="Disordered" evidence="2">
    <location>
        <begin position="1"/>
        <end position="153"/>
    </location>
</feature>
<proteinExistence type="predicted"/>
<feature type="compositionally biased region" description="Low complexity" evidence="2">
    <location>
        <begin position="108"/>
        <end position="117"/>
    </location>
</feature>
<sequence>MARLRPKTTATITNKELPHSPEGKGAERIIEDLTNDSDSELPPVQPKNSQPPKSMEKLSKQPIFARTRSESSSSQNRRQPSVRPPFVRQHSMPSLLDSEDELNVIHMSGSRSPLRSSNSKDKPIAGAPQPLLVPTLSQNPSTTQTTVPTSDNDVYPRDFSLQLSAQIHDYIEEAVGNVDDRIRRMFKDVALRTSLYLQLENVPCHNSLLSTVNSQITTNERNARTVNRSLEEVLDAHDSMDTGLTPKATDHCKLVDKQEKERQKALEGMLEKLEQRKRNKAEVMEAIGAMRKDIKEERDNCHRKEVEGVRKLYDEQTKENSRGNDTMEDQASRKRKRDVETEDHVDIDMLM</sequence>
<feature type="non-terminal residue" evidence="3">
    <location>
        <position position="1"/>
    </location>
</feature>
<feature type="compositionally biased region" description="Polar residues" evidence="2">
    <location>
        <begin position="135"/>
        <end position="152"/>
    </location>
</feature>
<feature type="compositionally biased region" description="Basic and acidic residues" evidence="2">
    <location>
        <begin position="16"/>
        <end position="31"/>
    </location>
</feature>
<feature type="compositionally biased region" description="Low complexity" evidence="2">
    <location>
        <begin position="70"/>
        <end position="85"/>
    </location>
</feature>
<comment type="caution">
    <text evidence="3">The sequence shown here is derived from an EMBL/GenBank/DDBJ whole genome shotgun (WGS) entry which is preliminary data.</text>
</comment>
<dbReference type="EMBL" id="JAHFXS010000483">
    <property type="protein sequence ID" value="KAG9984544.1"/>
    <property type="molecule type" value="Genomic_DNA"/>
</dbReference>
<reference evidence="3" key="1">
    <citation type="journal article" date="2021" name="J Fungi (Basel)">
        <title>Virulence traits and population genomics of the black yeast Aureobasidium melanogenum.</title>
        <authorList>
            <person name="Cernosa A."/>
            <person name="Sun X."/>
            <person name="Gostincar C."/>
            <person name="Fang C."/>
            <person name="Gunde-Cimerman N."/>
            <person name="Song Z."/>
        </authorList>
    </citation>
    <scope>NUCLEOTIDE SEQUENCE</scope>
    <source>
        <strain evidence="3">EXF-9298</strain>
    </source>
</reference>
<evidence type="ECO:0000313" key="4">
    <source>
        <dbReference type="Proteomes" id="UP000729357"/>
    </source>
</evidence>
<feature type="compositionally biased region" description="Basic and acidic residues" evidence="2">
    <location>
        <begin position="337"/>
        <end position="351"/>
    </location>
</feature>
<name>A0A9P8JXW3_AURME</name>
<dbReference type="Proteomes" id="UP000729357">
    <property type="component" value="Unassembled WGS sequence"/>
</dbReference>
<keyword evidence="4" id="KW-1185">Reference proteome</keyword>
<feature type="coiled-coil region" evidence="1">
    <location>
        <begin position="256"/>
        <end position="283"/>
    </location>
</feature>
<dbReference type="AlphaFoldDB" id="A0A9P8JXW3"/>